<accession>A0A2S4VDL7</accession>
<protein>
    <submittedName>
        <fullName evidence="1">Uncharacterized protein</fullName>
    </submittedName>
</protein>
<evidence type="ECO:0000313" key="1">
    <source>
        <dbReference type="EMBL" id="POW07575.1"/>
    </source>
</evidence>
<name>A0A2S4VDL7_9BASI</name>
<keyword evidence="2" id="KW-1185">Reference proteome</keyword>
<proteinExistence type="predicted"/>
<dbReference type="AlphaFoldDB" id="A0A2S4VDL7"/>
<organism evidence="1 2">
    <name type="scientific">Puccinia striiformis</name>
    <dbReference type="NCBI Taxonomy" id="27350"/>
    <lineage>
        <taxon>Eukaryota</taxon>
        <taxon>Fungi</taxon>
        <taxon>Dikarya</taxon>
        <taxon>Basidiomycota</taxon>
        <taxon>Pucciniomycotina</taxon>
        <taxon>Pucciniomycetes</taxon>
        <taxon>Pucciniales</taxon>
        <taxon>Pucciniaceae</taxon>
        <taxon>Puccinia</taxon>
    </lineage>
</organism>
<gene>
    <name evidence="1" type="ORF">PSTT_08197</name>
</gene>
<evidence type="ECO:0000313" key="2">
    <source>
        <dbReference type="Proteomes" id="UP000239156"/>
    </source>
</evidence>
<dbReference type="Proteomes" id="UP000239156">
    <property type="component" value="Unassembled WGS sequence"/>
</dbReference>
<feature type="non-terminal residue" evidence="1">
    <location>
        <position position="1"/>
    </location>
</feature>
<sequence length="92" mass="10387">TSVRALDPLLCLFACPALSSDRPLFPFSNPLFPHKVDGWFQVRQEILKEATENRGAYSKLQGGEEQMRTILQDLKVKSKKVKIGGNKWLTAK</sequence>
<comment type="caution">
    <text evidence="1">The sequence shown here is derived from an EMBL/GenBank/DDBJ whole genome shotgun (WGS) entry which is preliminary data.</text>
</comment>
<reference evidence="1" key="1">
    <citation type="submission" date="2017-12" db="EMBL/GenBank/DDBJ databases">
        <title>Gene loss provides genomic basis for host adaptation in cereal stripe rust fungi.</title>
        <authorList>
            <person name="Xia C."/>
        </authorList>
    </citation>
    <scope>NUCLEOTIDE SEQUENCE [LARGE SCALE GENOMIC DNA]</scope>
    <source>
        <strain evidence="1">93-210</strain>
    </source>
</reference>
<dbReference type="VEuPathDB" id="FungiDB:PSTT_08197"/>
<dbReference type="EMBL" id="PKSL01000073">
    <property type="protein sequence ID" value="POW07575.1"/>
    <property type="molecule type" value="Genomic_DNA"/>
</dbReference>